<accession>A0A1I5G1M5</accession>
<proteinExistence type="predicted"/>
<evidence type="ECO:0000313" key="3">
    <source>
        <dbReference type="Proteomes" id="UP000199398"/>
    </source>
</evidence>
<organism evidence="2 3">
    <name type="scientific">Saccharopolyspora antimicrobica</name>
    <dbReference type="NCBI Taxonomy" id="455193"/>
    <lineage>
        <taxon>Bacteria</taxon>
        <taxon>Bacillati</taxon>
        <taxon>Actinomycetota</taxon>
        <taxon>Actinomycetes</taxon>
        <taxon>Pseudonocardiales</taxon>
        <taxon>Pseudonocardiaceae</taxon>
        <taxon>Saccharopolyspora</taxon>
    </lineage>
</organism>
<dbReference type="Proteomes" id="UP000270697">
    <property type="component" value="Unassembled WGS sequence"/>
</dbReference>
<dbReference type="EMBL" id="FOUP01000012">
    <property type="protein sequence ID" value="SFO29900.1"/>
    <property type="molecule type" value="Genomic_DNA"/>
</dbReference>
<dbReference type="EMBL" id="RBXX01000002">
    <property type="protein sequence ID" value="RKT83969.1"/>
    <property type="molecule type" value="Genomic_DNA"/>
</dbReference>
<protein>
    <submittedName>
        <fullName evidence="2">Uncharacterized protein</fullName>
    </submittedName>
</protein>
<reference evidence="1 4" key="2">
    <citation type="submission" date="2018-10" db="EMBL/GenBank/DDBJ databases">
        <title>Sequencing the genomes of 1000 actinobacteria strains.</title>
        <authorList>
            <person name="Klenk H.-P."/>
        </authorList>
    </citation>
    <scope>NUCLEOTIDE SEQUENCE [LARGE SCALE GENOMIC DNA]</scope>
    <source>
        <strain evidence="1 4">DSM 45119</strain>
    </source>
</reference>
<sequence length="43" mass="4649">MAGVVGYNANAYVKACWRAEDEDAAIRALQSFTASLRKEIGSD</sequence>
<evidence type="ECO:0000313" key="4">
    <source>
        <dbReference type="Proteomes" id="UP000270697"/>
    </source>
</evidence>
<name>A0A1I5G1M5_9PSEU</name>
<evidence type="ECO:0000313" key="1">
    <source>
        <dbReference type="EMBL" id="RKT83969.1"/>
    </source>
</evidence>
<evidence type="ECO:0000313" key="2">
    <source>
        <dbReference type="EMBL" id="SFO29900.1"/>
    </source>
</evidence>
<reference evidence="2 3" key="1">
    <citation type="submission" date="2016-10" db="EMBL/GenBank/DDBJ databases">
        <authorList>
            <person name="de Groot N.N."/>
        </authorList>
    </citation>
    <scope>NUCLEOTIDE SEQUENCE [LARGE SCALE GENOMIC DNA]</scope>
    <source>
        <strain evidence="2 3">CPCC 201259</strain>
    </source>
</reference>
<keyword evidence="4" id="KW-1185">Reference proteome</keyword>
<gene>
    <name evidence="1" type="ORF">ATL45_2264</name>
    <name evidence="2" type="ORF">SAMN05421805_11257</name>
</gene>
<dbReference type="Proteomes" id="UP000199398">
    <property type="component" value="Unassembled WGS sequence"/>
</dbReference>
<dbReference type="AlphaFoldDB" id="A0A1I5G1M5"/>